<organism evidence="2 3">
    <name type="scientific">Romanomermis culicivorax</name>
    <name type="common">Nematode worm</name>
    <dbReference type="NCBI Taxonomy" id="13658"/>
    <lineage>
        <taxon>Eukaryota</taxon>
        <taxon>Metazoa</taxon>
        <taxon>Ecdysozoa</taxon>
        <taxon>Nematoda</taxon>
        <taxon>Enoplea</taxon>
        <taxon>Dorylaimia</taxon>
        <taxon>Mermithida</taxon>
        <taxon>Mermithoidea</taxon>
        <taxon>Mermithidae</taxon>
        <taxon>Romanomermis</taxon>
    </lineage>
</organism>
<reference evidence="3" key="1">
    <citation type="submission" date="2022-11" db="UniProtKB">
        <authorList>
            <consortium name="WormBaseParasite"/>
        </authorList>
    </citation>
    <scope>IDENTIFICATION</scope>
</reference>
<dbReference type="AlphaFoldDB" id="A0A915KAI6"/>
<evidence type="ECO:0000256" key="1">
    <source>
        <dbReference type="SAM" id="MobiDB-lite"/>
    </source>
</evidence>
<protein>
    <submittedName>
        <fullName evidence="3">Uncharacterized protein</fullName>
    </submittedName>
</protein>
<keyword evidence="2" id="KW-1185">Reference proteome</keyword>
<proteinExistence type="predicted"/>
<dbReference type="WBParaSite" id="nRc.2.0.1.t35375-RA">
    <property type="protein sequence ID" value="nRc.2.0.1.t35375-RA"/>
    <property type="gene ID" value="nRc.2.0.1.g35375"/>
</dbReference>
<sequence length="115" mass="12341">MDFLVSVVNNLSIKVDRLSAELQSQRAGYQAGFINKQAVTGYQASPSDLVNLVNPTNPIGPFFTPGSWASQIHDQSSGSSNVPPKDNAGGVVVDQRQKKVDKAVVPTAEEKKDDK</sequence>
<feature type="region of interest" description="Disordered" evidence="1">
    <location>
        <begin position="63"/>
        <end position="115"/>
    </location>
</feature>
<feature type="compositionally biased region" description="Polar residues" evidence="1">
    <location>
        <begin position="67"/>
        <end position="82"/>
    </location>
</feature>
<dbReference type="Proteomes" id="UP000887565">
    <property type="component" value="Unplaced"/>
</dbReference>
<name>A0A915KAI6_ROMCU</name>
<evidence type="ECO:0000313" key="3">
    <source>
        <dbReference type="WBParaSite" id="nRc.2.0.1.t35375-RA"/>
    </source>
</evidence>
<feature type="compositionally biased region" description="Basic and acidic residues" evidence="1">
    <location>
        <begin position="95"/>
        <end position="115"/>
    </location>
</feature>
<accession>A0A915KAI6</accession>
<evidence type="ECO:0000313" key="2">
    <source>
        <dbReference type="Proteomes" id="UP000887565"/>
    </source>
</evidence>